<protein>
    <recommendedName>
        <fullName evidence="9">Magnesium transporter NIPA</fullName>
    </recommendedName>
</protein>
<sequence length="975" mass="101699">MPVLALDSALLYRLAQGAASAADSLTMSQLLLGNPNASSRLLLFSTAADPSPGTPAPPPAISVPVAIVLGLIASFIQSLGIALQRGSHLQNDALPPAQRRAELRRPRWLLGFAIFMLGTISTVLQIGALPIVILAPLGAVSLLYNAVLARFLLNTTFSKFMVAGTALITIGAVLIALFGAITESPHSLDELLRLFARPPFVACCTVLLFVLFCVLFCAHLAEWQLHIRIFRINLGPDYWRKRTGSSGFRGLGGKKRKSKGMRRRWSAPTLAPLAEVNENASGIATPAIASADEAARRAAGHKTYSGNPSHVAGRVRVNQQNYGATGSLLPPIQSPTSGRRTGSGSGSNGVPAGQTSSTSTDASQSNGSAANGTPPPAASKGMTPSPSNLSTSSTSSSSSSTSTNSDGGNSAKSAAAPSLADLDPGIRRTKTILAVAYAGASGTLSGACLLLAKSGIELVLLSLTGADNQFGRWQSWALVGVMLAAALLQLWYLNKALRFESPVLVMPLAFCFYNTASIALGLVYFDQLGTLAWWNILLVILGTIILLMGVWVVSLHTEQEVEEEEQLHLALEFCVSPTATGGDLPLTDEDDAVMDERQPLLAPVVPKITATAPDSAPSTPTKPNARARTGSDPALVTVAPSPPGVSPPGSMGHVARRRAQSLATGIPDGTGASSIPLLSPTKFHFTRRARPERRAVHFLSRSASLSLGLGFAPAMQEEEDGEGVEGEEGDESAVLVEGGVSVDGEGGAAGAADGSQVDLEAGRRGTVSESAGHGHVRDGSGEPPQLSYSSFFKRGLSIGIGVGSPGFYVQPTGIRSTPATSAAPTPTREEHDVVEDVPASSNLFDRFRIGRRRPSGDGVDARSSRMRSRMRIGRSASETDVADSFLEETGPSSSASVQEGDDEEPMEHLLDETASGEGEGHGDGEAGGSGITVRTQPQSGWATELDTDALADRLGQIAGWERVRRLFGFGGPAGR</sequence>
<evidence type="ECO:0000256" key="4">
    <source>
        <dbReference type="ARBA" id="ARBA00023136"/>
    </source>
</evidence>
<feature type="transmembrane region" description="Helical" evidence="6">
    <location>
        <begin position="199"/>
        <end position="221"/>
    </location>
</feature>
<comment type="subcellular location">
    <subcellularLocation>
        <location evidence="1">Membrane</location>
        <topology evidence="1">Multi-pass membrane protein</topology>
    </subcellularLocation>
</comment>
<evidence type="ECO:0000256" key="1">
    <source>
        <dbReference type="ARBA" id="ARBA00004141"/>
    </source>
</evidence>
<name>A0A8X7T771_9BASI</name>
<keyword evidence="3 6" id="KW-1133">Transmembrane helix</keyword>
<feature type="transmembrane region" description="Helical" evidence="6">
    <location>
        <begin position="531"/>
        <end position="553"/>
    </location>
</feature>
<keyword evidence="4 6" id="KW-0472">Membrane</keyword>
<dbReference type="EMBL" id="LWDG02000018">
    <property type="protein sequence ID" value="KAE8271467.1"/>
    <property type="molecule type" value="Genomic_DNA"/>
</dbReference>
<keyword evidence="2 6" id="KW-0812">Transmembrane</keyword>
<feature type="transmembrane region" description="Helical" evidence="6">
    <location>
        <begin position="108"/>
        <end position="127"/>
    </location>
</feature>
<evidence type="ECO:0000313" key="8">
    <source>
        <dbReference type="Proteomes" id="UP000078113"/>
    </source>
</evidence>
<feature type="compositionally biased region" description="Low complexity" evidence="5">
    <location>
        <begin position="352"/>
        <end position="368"/>
    </location>
</feature>
<feature type="transmembrane region" description="Helical" evidence="6">
    <location>
        <begin position="504"/>
        <end position="525"/>
    </location>
</feature>
<keyword evidence="8" id="KW-1185">Reference proteome</keyword>
<dbReference type="AlphaFoldDB" id="A0A8X7T771"/>
<feature type="transmembrane region" description="Helical" evidence="6">
    <location>
        <begin position="160"/>
        <end position="179"/>
    </location>
</feature>
<dbReference type="InterPro" id="IPR008521">
    <property type="entry name" value="Mg_trans_NIPA"/>
</dbReference>
<evidence type="ECO:0000256" key="5">
    <source>
        <dbReference type="SAM" id="MobiDB-lite"/>
    </source>
</evidence>
<accession>A0A8X7T771</accession>
<feature type="transmembrane region" description="Helical" evidence="6">
    <location>
        <begin position="61"/>
        <end position="83"/>
    </location>
</feature>
<feature type="compositionally biased region" description="Low complexity" evidence="5">
    <location>
        <begin position="383"/>
        <end position="405"/>
    </location>
</feature>
<evidence type="ECO:0000313" key="7">
    <source>
        <dbReference type="EMBL" id="KAE8271467.1"/>
    </source>
</evidence>
<reference evidence="7" key="2">
    <citation type="journal article" date="2019" name="IMA Fungus">
        <title>Genome sequencing and comparison of five Tilletia species to identify candidate genes for the detection of regulated species infecting wheat.</title>
        <authorList>
            <person name="Nguyen H.D.T."/>
            <person name="Sultana T."/>
            <person name="Kesanakurti P."/>
            <person name="Hambleton S."/>
        </authorList>
    </citation>
    <scope>NUCLEOTIDE SEQUENCE</scope>
    <source>
        <strain evidence="7">DAOMC 236422</strain>
    </source>
</reference>
<evidence type="ECO:0000256" key="2">
    <source>
        <dbReference type="ARBA" id="ARBA00022692"/>
    </source>
</evidence>
<comment type="caution">
    <text evidence="7">The sequence shown here is derived from an EMBL/GenBank/DDBJ whole genome shotgun (WGS) entry which is preliminary data.</text>
</comment>
<evidence type="ECO:0000256" key="3">
    <source>
        <dbReference type="ARBA" id="ARBA00022989"/>
    </source>
</evidence>
<feature type="transmembrane region" description="Helical" evidence="6">
    <location>
        <begin position="133"/>
        <end position="153"/>
    </location>
</feature>
<dbReference type="PANTHER" id="PTHR12570">
    <property type="match status" value="1"/>
</dbReference>
<dbReference type="PANTHER" id="PTHR12570:SF86">
    <property type="entry name" value="ADR321CP"/>
    <property type="match status" value="1"/>
</dbReference>
<feature type="region of interest" description="Disordered" evidence="5">
    <location>
        <begin position="608"/>
        <end position="659"/>
    </location>
</feature>
<feature type="transmembrane region" description="Helical" evidence="6">
    <location>
        <begin position="473"/>
        <end position="492"/>
    </location>
</feature>
<gene>
    <name evidence="7" type="ORF">A4X09_0g873</name>
</gene>
<feature type="region of interest" description="Disordered" evidence="5">
    <location>
        <begin position="741"/>
        <end position="784"/>
    </location>
</feature>
<evidence type="ECO:0000256" key="6">
    <source>
        <dbReference type="SAM" id="Phobius"/>
    </source>
</evidence>
<evidence type="ECO:0008006" key="9">
    <source>
        <dbReference type="Google" id="ProtNLM"/>
    </source>
</evidence>
<reference evidence="7" key="1">
    <citation type="submission" date="2016-04" db="EMBL/GenBank/DDBJ databases">
        <authorList>
            <person name="Nguyen H.D."/>
            <person name="Samba Siva P."/>
            <person name="Cullis J."/>
            <person name="Levesque C.A."/>
            <person name="Hambleton S."/>
        </authorList>
    </citation>
    <scope>NUCLEOTIDE SEQUENCE</scope>
    <source>
        <strain evidence="7">DAOMC 236422</strain>
    </source>
</reference>
<feature type="region of interest" description="Disordered" evidence="5">
    <location>
        <begin position="324"/>
        <end position="416"/>
    </location>
</feature>
<feature type="region of interest" description="Disordered" evidence="5">
    <location>
        <begin position="845"/>
        <end position="940"/>
    </location>
</feature>
<dbReference type="Proteomes" id="UP000078113">
    <property type="component" value="Unassembled WGS sequence"/>
</dbReference>
<organism evidence="7 8">
    <name type="scientific">Tilletia walkeri</name>
    <dbReference type="NCBI Taxonomy" id="117179"/>
    <lineage>
        <taxon>Eukaryota</taxon>
        <taxon>Fungi</taxon>
        <taxon>Dikarya</taxon>
        <taxon>Basidiomycota</taxon>
        <taxon>Ustilaginomycotina</taxon>
        <taxon>Exobasidiomycetes</taxon>
        <taxon>Tilletiales</taxon>
        <taxon>Tilletiaceae</taxon>
        <taxon>Tilletia</taxon>
    </lineage>
</organism>
<dbReference type="GO" id="GO:0016020">
    <property type="term" value="C:membrane"/>
    <property type="evidence" value="ECO:0007669"/>
    <property type="project" value="UniProtKB-SubCell"/>
</dbReference>
<dbReference type="GO" id="GO:0015095">
    <property type="term" value="F:magnesium ion transmembrane transporter activity"/>
    <property type="evidence" value="ECO:0007669"/>
    <property type="project" value="InterPro"/>
</dbReference>
<proteinExistence type="predicted"/>
<dbReference type="Pfam" id="PF05653">
    <property type="entry name" value="Mg_trans_NIPA"/>
    <property type="match status" value="2"/>
</dbReference>